<dbReference type="AlphaFoldDB" id="A0A875S125"/>
<dbReference type="GeneID" id="62195346"/>
<evidence type="ECO:0000256" key="1">
    <source>
        <dbReference type="SAM" id="Coils"/>
    </source>
</evidence>
<feature type="coiled-coil region" evidence="1">
    <location>
        <begin position="85"/>
        <end position="119"/>
    </location>
</feature>
<gene>
    <name evidence="2" type="ORF">FOA43_001945</name>
</gene>
<sequence length="535" mass="61727">MTKTEDDEDVLFATAKRARHVYGEGPKKTSSSKVANDAFTLDRFLKVRPSPAKTKNSLNAELGFDIDTAFKKSTKPHYVKELGNIVIAQQKIERAMKKQEKETENEQQKEQELDVLLKDQLADGFVGSSSNILFLKRLKELLSDENNKEELYDFYFFKDRGKWGQATARRSYHLTRSQVMNGLPDETTHWKNVLACLAEETNVDVVNSYDLKGIKNKLDLPTFQKFMLDIGCDDELINAPIGLNIDELRLKLDNKEQLPSMILLALKVYKVTSALDCKDDEVLMKHMVRYLSYACVDIRINQRCVGESAIIDGERSTALQLLLKAIMKLVKKDNSKLIELVEENLDKFPALWFRFIDNLQAPTSWKLSKVFKMTLFQMQSMLEFIYKTNFNDVALRKAKELWSPLQMSELASDKRLCHKFVELVGTFKNACLNGTTLKENRYDPGTKVDTGNYMTNKNAYETAKLRVVCLERLSLLYIIHLEKHPHRRKDAKKIARIRRQVMEIKRFYFHHFEAIVCPPVTDSHGVLSFVVGRLD</sequence>
<name>A0A875S125_EENNA</name>
<dbReference type="OrthoDB" id="10306573at2759"/>
<dbReference type="Proteomes" id="UP000662931">
    <property type="component" value="Chromosome 1"/>
</dbReference>
<accession>A0A875S125</accession>
<dbReference type="KEGG" id="bnn:FOA43_001945"/>
<organism evidence="2 3">
    <name type="scientific">Eeniella nana</name>
    <name type="common">Yeast</name>
    <name type="synonym">Brettanomyces nanus</name>
    <dbReference type="NCBI Taxonomy" id="13502"/>
    <lineage>
        <taxon>Eukaryota</taxon>
        <taxon>Fungi</taxon>
        <taxon>Dikarya</taxon>
        <taxon>Ascomycota</taxon>
        <taxon>Saccharomycotina</taxon>
        <taxon>Pichiomycetes</taxon>
        <taxon>Pichiales</taxon>
        <taxon>Pichiaceae</taxon>
        <taxon>Brettanomyces</taxon>
    </lineage>
</organism>
<evidence type="ECO:0000313" key="3">
    <source>
        <dbReference type="Proteomes" id="UP000662931"/>
    </source>
</evidence>
<reference evidence="2" key="1">
    <citation type="submission" date="2020-10" db="EMBL/GenBank/DDBJ databases">
        <authorList>
            <person name="Roach M.J.R."/>
        </authorList>
    </citation>
    <scope>NUCLEOTIDE SEQUENCE</scope>
    <source>
        <strain evidence="2">CBS 1945</strain>
    </source>
</reference>
<dbReference type="RefSeq" id="XP_038778178.1">
    <property type="nucleotide sequence ID" value="XM_038922250.1"/>
</dbReference>
<protein>
    <submittedName>
        <fullName evidence="2">Uncharacterized protein</fullName>
    </submittedName>
</protein>
<dbReference type="EMBL" id="CP064812">
    <property type="protein sequence ID" value="QPG74613.1"/>
    <property type="molecule type" value="Genomic_DNA"/>
</dbReference>
<keyword evidence="1" id="KW-0175">Coiled coil</keyword>
<proteinExistence type="predicted"/>
<evidence type="ECO:0000313" key="2">
    <source>
        <dbReference type="EMBL" id="QPG74613.1"/>
    </source>
</evidence>
<keyword evidence="3" id="KW-1185">Reference proteome</keyword>